<evidence type="ECO:0000313" key="2">
    <source>
        <dbReference type="Proteomes" id="UP001189624"/>
    </source>
</evidence>
<dbReference type="Proteomes" id="UP001189624">
    <property type="component" value="Chromosome 1"/>
</dbReference>
<dbReference type="AlphaFoldDB" id="A0AA86V4W0"/>
<sequence>MKVPLILVACVWVEEEEEEEEEDGRLGASFCVCGAFHSPHSRAFGPDSRKRQLHRVWKLSNKWLINTHPCYPLLCPSLHLHVSNWDPHVLGLNHHQSSSILYTFYYMYSFLPLLCKFLGIKLVN</sequence>
<evidence type="ECO:0000313" key="1">
    <source>
        <dbReference type="EMBL" id="CAJ1788033.1"/>
    </source>
</evidence>
<name>A0AA86V4W0_9FABA</name>
<gene>
    <name evidence="1" type="ORF">AYBTSS11_LOCUS287</name>
</gene>
<dbReference type="EMBL" id="OY731398">
    <property type="protein sequence ID" value="CAJ1788033.1"/>
    <property type="molecule type" value="Genomic_DNA"/>
</dbReference>
<keyword evidence="2" id="KW-1185">Reference proteome</keyword>
<reference evidence="1" key="1">
    <citation type="submission" date="2023-10" db="EMBL/GenBank/DDBJ databases">
        <authorList>
            <person name="Domelevo Entfellner J.-B."/>
        </authorList>
    </citation>
    <scope>NUCLEOTIDE SEQUENCE</scope>
</reference>
<dbReference type="Gramene" id="rna-AYBTSS11_LOCUS287">
    <property type="protein sequence ID" value="CAJ1788033.1"/>
    <property type="gene ID" value="gene-AYBTSS11_LOCUS287"/>
</dbReference>
<protein>
    <submittedName>
        <fullName evidence="1">Uncharacterized protein</fullName>
    </submittedName>
</protein>
<accession>A0AA86V4W0</accession>
<organism evidence="1 2">
    <name type="scientific">Sphenostylis stenocarpa</name>
    <dbReference type="NCBI Taxonomy" id="92480"/>
    <lineage>
        <taxon>Eukaryota</taxon>
        <taxon>Viridiplantae</taxon>
        <taxon>Streptophyta</taxon>
        <taxon>Embryophyta</taxon>
        <taxon>Tracheophyta</taxon>
        <taxon>Spermatophyta</taxon>
        <taxon>Magnoliopsida</taxon>
        <taxon>eudicotyledons</taxon>
        <taxon>Gunneridae</taxon>
        <taxon>Pentapetalae</taxon>
        <taxon>rosids</taxon>
        <taxon>fabids</taxon>
        <taxon>Fabales</taxon>
        <taxon>Fabaceae</taxon>
        <taxon>Papilionoideae</taxon>
        <taxon>50 kb inversion clade</taxon>
        <taxon>NPAAA clade</taxon>
        <taxon>indigoferoid/millettioid clade</taxon>
        <taxon>Phaseoleae</taxon>
        <taxon>Sphenostylis</taxon>
    </lineage>
</organism>
<proteinExistence type="predicted"/>